<proteinExistence type="predicted"/>
<evidence type="ECO:0000313" key="3">
    <source>
        <dbReference type="Proteomes" id="UP000479000"/>
    </source>
</evidence>
<feature type="non-terminal residue" evidence="2">
    <location>
        <position position="1"/>
    </location>
</feature>
<dbReference type="AlphaFoldDB" id="A0A6H5GY90"/>
<keyword evidence="3" id="KW-1185">Reference proteome</keyword>
<name>A0A6H5GY90_9HEMI</name>
<organism evidence="2 3">
    <name type="scientific">Nesidiocoris tenuis</name>
    <dbReference type="NCBI Taxonomy" id="355587"/>
    <lineage>
        <taxon>Eukaryota</taxon>
        <taxon>Metazoa</taxon>
        <taxon>Ecdysozoa</taxon>
        <taxon>Arthropoda</taxon>
        <taxon>Hexapoda</taxon>
        <taxon>Insecta</taxon>
        <taxon>Pterygota</taxon>
        <taxon>Neoptera</taxon>
        <taxon>Paraneoptera</taxon>
        <taxon>Hemiptera</taxon>
        <taxon>Heteroptera</taxon>
        <taxon>Panheteroptera</taxon>
        <taxon>Cimicomorpha</taxon>
        <taxon>Miridae</taxon>
        <taxon>Dicyphina</taxon>
        <taxon>Nesidiocoris</taxon>
    </lineage>
</organism>
<sequence length="90" mass="10492">FYAPCRLKVEIPVRYIETNNRFCPSQRRPYPAGGGRSADEEEDEEEYHRFSAELLHPLSILRTPTNPLRPATWAHLLTLPSQLTPTFRLR</sequence>
<evidence type="ECO:0000256" key="1">
    <source>
        <dbReference type="SAM" id="MobiDB-lite"/>
    </source>
</evidence>
<protein>
    <submittedName>
        <fullName evidence="2">Uncharacterized protein</fullName>
    </submittedName>
</protein>
<dbReference type="EMBL" id="CADCXU010021012">
    <property type="protein sequence ID" value="CAB0008838.1"/>
    <property type="molecule type" value="Genomic_DNA"/>
</dbReference>
<accession>A0A6H5GY90</accession>
<evidence type="ECO:0000313" key="2">
    <source>
        <dbReference type="EMBL" id="CAB0008838.1"/>
    </source>
</evidence>
<gene>
    <name evidence="2" type="ORF">NTEN_LOCUS14049</name>
</gene>
<feature type="region of interest" description="Disordered" evidence="1">
    <location>
        <begin position="23"/>
        <end position="47"/>
    </location>
</feature>
<reference evidence="2 3" key="1">
    <citation type="submission" date="2020-02" db="EMBL/GenBank/DDBJ databases">
        <authorList>
            <person name="Ferguson B K."/>
        </authorList>
    </citation>
    <scope>NUCLEOTIDE SEQUENCE [LARGE SCALE GENOMIC DNA]</scope>
</reference>
<dbReference type="Proteomes" id="UP000479000">
    <property type="component" value="Unassembled WGS sequence"/>
</dbReference>